<comment type="similarity">
    <text evidence="2">Belongs to the cytochrome P450 family.</text>
</comment>
<keyword evidence="3" id="KW-0349">Heme</keyword>
<keyword evidence="4" id="KW-0479">Metal-binding</keyword>
<proteinExistence type="evidence at transcript level"/>
<feature type="non-terminal residue" evidence="8">
    <location>
        <position position="530"/>
    </location>
</feature>
<evidence type="ECO:0000256" key="6">
    <source>
        <dbReference type="ARBA" id="ARBA00023004"/>
    </source>
</evidence>
<reference evidence="8" key="1">
    <citation type="journal article" date="2014" name="Biochim. Biophys. Acta">
        <title>The cytochrome P450 genes of channel catfish: their involvement in disease defense responses as revealed by meta-analysis of RNA-Seq data sets.</title>
        <authorList>
            <person name="Zhang J."/>
            <person name="Yao J."/>
            <person name="Wang R."/>
            <person name="Zhang Y."/>
            <person name="Liu S."/>
            <person name="Sun L."/>
            <person name="Jiang Y."/>
            <person name="Feng J."/>
            <person name="Liu N."/>
            <person name="Nelson D."/>
            <person name="Waldbieser G."/>
            <person name="Liu Z."/>
        </authorList>
    </citation>
    <scope>NUCLEOTIDE SEQUENCE</scope>
</reference>
<dbReference type="InterPro" id="IPR001128">
    <property type="entry name" value="Cyt_P450"/>
</dbReference>
<protein>
    <submittedName>
        <fullName evidence="8">Cytochrome P450 CYP27A17</fullName>
    </submittedName>
</protein>
<dbReference type="PANTHER" id="PTHR24279:SF123">
    <property type="entry name" value="CYTOCHROME P450 FAMILY 27 SUBFAMILY A MEMBER 1"/>
    <property type="match status" value="1"/>
</dbReference>
<dbReference type="Gene3D" id="1.10.630.10">
    <property type="entry name" value="Cytochrome P450"/>
    <property type="match status" value="2"/>
</dbReference>
<dbReference type="GO" id="GO:0005743">
    <property type="term" value="C:mitochondrial inner membrane"/>
    <property type="evidence" value="ECO:0007669"/>
    <property type="project" value="TreeGrafter"/>
</dbReference>
<evidence type="ECO:0000256" key="2">
    <source>
        <dbReference type="ARBA" id="ARBA00010617"/>
    </source>
</evidence>
<dbReference type="InterPro" id="IPR050479">
    <property type="entry name" value="CYP11_CYP27_families"/>
</dbReference>
<evidence type="ECO:0000256" key="1">
    <source>
        <dbReference type="ARBA" id="ARBA00001971"/>
    </source>
</evidence>
<dbReference type="EMBL" id="KF531920">
    <property type="protein sequence ID" value="AHA93087.1"/>
    <property type="molecule type" value="mRNA"/>
</dbReference>
<dbReference type="GO" id="GO:0004497">
    <property type="term" value="F:monooxygenase activity"/>
    <property type="evidence" value="ECO:0007669"/>
    <property type="project" value="UniProtKB-KW"/>
</dbReference>
<dbReference type="InterPro" id="IPR002401">
    <property type="entry name" value="Cyt_P450_E_grp-I"/>
</dbReference>
<evidence type="ECO:0000313" key="8">
    <source>
        <dbReference type="EMBL" id="AHA93087.1"/>
    </source>
</evidence>
<keyword evidence="6" id="KW-0408">Iron</keyword>
<dbReference type="AlphaFoldDB" id="V5NW09"/>
<dbReference type="GO" id="GO:0006700">
    <property type="term" value="P:C21-steroid hormone biosynthetic process"/>
    <property type="evidence" value="ECO:0007669"/>
    <property type="project" value="TreeGrafter"/>
</dbReference>
<evidence type="ECO:0000256" key="4">
    <source>
        <dbReference type="ARBA" id="ARBA00022723"/>
    </source>
</evidence>
<keyword evidence="7" id="KW-0503">Monooxygenase</keyword>
<feature type="non-terminal residue" evidence="8">
    <location>
        <position position="1"/>
    </location>
</feature>
<dbReference type="GO" id="GO:0005506">
    <property type="term" value="F:iron ion binding"/>
    <property type="evidence" value="ECO:0007669"/>
    <property type="project" value="InterPro"/>
</dbReference>
<dbReference type="GO" id="GO:0034650">
    <property type="term" value="P:cortisol metabolic process"/>
    <property type="evidence" value="ECO:0007669"/>
    <property type="project" value="TreeGrafter"/>
</dbReference>
<gene>
    <name evidence="8" type="primary">CYP27A17</name>
</gene>
<dbReference type="SUPFAM" id="SSF48264">
    <property type="entry name" value="Cytochrome P450"/>
    <property type="match status" value="1"/>
</dbReference>
<dbReference type="PRINTS" id="PR00385">
    <property type="entry name" value="P450"/>
</dbReference>
<dbReference type="GO" id="GO:0020037">
    <property type="term" value="F:heme binding"/>
    <property type="evidence" value="ECO:0007669"/>
    <property type="project" value="InterPro"/>
</dbReference>
<name>V5NW09_ICTPU</name>
<organism evidence="8">
    <name type="scientific">Ictalurus punctatus</name>
    <name type="common">Channel catfish</name>
    <name type="synonym">Silurus punctatus</name>
    <dbReference type="NCBI Taxonomy" id="7998"/>
    <lineage>
        <taxon>Eukaryota</taxon>
        <taxon>Metazoa</taxon>
        <taxon>Chordata</taxon>
        <taxon>Craniata</taxon>
        <taxon>Vertebrata</taxon>
        <taxon>Euteleostomi</taxon>
        <taxon>Actinopterygii</taxon>
        <taxon>Neopterygii</taxon>
        <taxon>Teleostei</taxon>
        <taxon>Ostariophysi</taxon>
        <taxon>Siluriformes</taxon>
        <taxon>Ictaluridae</taxon>
        <taxon>Ictalurus</taxon>
    </lineage>
</organism>
<dbReference type="GO" id="GO:0006704">
    <property type="term" value="P:glucocorticoid biosynthetic process"/>
    <property type="evidence" value="ECO:0007669"/>
    <property type="project" value="TreeGrafter"/>
</dbReference>
<dbReference type="GO" id="GO:0016705">
    <property type="term" value="F:oxidoreductase activity, acting on paired donors, with incorporation or reduction of molecular oxygen"/>
    <property type="evidence" value="ECO:0007669"/>
    <property type="project" value="InterPro"/>
</dbReference>
<dbReference type="PRINTS" id="PR00463">
    <property type="entry name" value="EP450I"/>
</dbReference>
<evidence type="ECO:0000256" key="5">
    <source>
        <dbReference type="ARBA" id="ARBA00023002"/>
    </source>
</evidence>
<dbReference type="GO" id="GO:0071375">
    <property type="term" value="P:cellular response to peptide hormone stimulus"/>
    <property type="evidence" value="ECO:0007669"/>
    <property type="project" value="TreeGrafter"/>
</dbReference>
<dbReference type="GO" id="GO:0008203">
    <property type="term" value="P:cholesterol metabolic process"/>
    <property type="evidence" value="ECO:0007669"/>
    <property type="project" value="TreeGrafter"/>
</dbReference>
<sequence>IIRYQSSRVLLNHSVVIAACVLISKELTSQSVVLHPSCCKVKHKLMFRYSGPKLFMAGRLALRSAEPTAVQVFLGSTTASLNLKRNAGGNATPLGSIKTEADLTEITLPTILYRMIFKGYYNRMHELQLYERQLYGPMFKVRGGNTHVISLNSVELLEELMRKDDKFPSRGDMTLWTEYRDMNGLGYGPITEHTAEASCRKFLVLFHRSTEQNPKTSVAYLYDFEPTFLVLLEIWLQPLIASFFCPIQVFNIFSTSSQFREGEKWYKLRSVLNKRMLHPKNSVQYENMINEVVTDFIKRICHLRKMSSTGDLVPNISNELYRFTLEGIARILFETRIGCLENEIPAETQNFIDSIGQMFTHFMVLSLLPKWTHNYLPFWQRYISGWDGIFRFACKLIDRKMEHIQMCLDAGQEIAGGYLSYLLSKINMSKKDVYGSVSELLLAGVDTTSNTMMWALYLLSQDPKAQETLYQEVNSIIKGEKIPTAEDINSMPYLKSVIKETLRMYPIVSMNTRLLSENDVIIGGHFFPKK</sequence>
<evidence type="ECO:0000256" key="7">
    <source>
        <dbReference type="ARBA" id="ARBA00023033"/>
    </source>
</evidence>
<dbReference type="Pfam" id="PF00067">
    <property type="entry name" value="p450"/>
    <property type="match status" value="2"/>
</dbReference>
<comment type="cofactor">
    <cofactor evidence="1">
        <name>heme</name>
        <dbReference type="ChEBI" id="CHEBI:30413"/>
    </cofactor>
</comment>
<dbReference type="InterPro" id="IPR036396">
    <property type="entry name" value="Cyt_P450_sf"/>
</dbReference>
<dbReference type="PANTHER" id="PTHR24279">
    <property type="entry name" value="CYTOCHROME P450"/>
    <property type="match status" value="1"/>
</dbReference>
<accession>V5NW09</accession>
<keyword evidence="5" id="KW-0560">Oxidoreductase</keyword>
<evidence type="ECO:0000256" key="3">
    <source>
        <dbReference type="ARBA" id="ARBA00022617"/>
    </source>
</evidence>